<proteinExistence type="predicted"/>
<dbReference type="Pfam" id="PF13676">
    <property type="entry name" value="TIR_2"/>
    <property type="match status" value="1"/>
</dbReference>
<dbReference type="OrthoDB" id="10037120at2759"/>
<dbReference type="Gene3D" id="1.10.533.10">
    <property type="entry name" value="Death Domain, Fas"/>
    <property type="match status" value="1"/>
</dbReference>
<dbReference type="SMART" id="SM00255">
    <property type="entry name" value="TIR"/>
    <property type="match status" value="1"/>
</dbReference>
<evidence type="ECO:0000313" key="5">
    <source>
        <dbReference type="EMBL" id="PFX20294.1"/>
    </source>
</evidence>
<dbReference type="SUPFAM" id="SSF52200">
    <property type="entry name" value="Toll/Interleukin receptor TIR domain"/>
    <property type="match status" value="1"/>
</dbReference>
<dbReference type="Pfam" id="PF00531">
    <property type="entry name" value="Death"/>
    <property type="match status" value="1"/>
</dbReference>
<dbReference type="InterPro" id="IPR011029">
    <property type="entry name" value="DEATH-like_dom_sf"/>
</dbReference>
<reference evidence="6" key="1">
    <citation type="journal article" date="2017" name="bioRxiv">
        <title>Comparative analysis of the genomes of Stylophora pistillata and Acropora digitifera provides evidence for extensive differences between species of corals.</title>
        <authorList>
            <person name="Voolstra C.R."/>
            <person name="Li Y."/>
            <person name="Liew Y.J."/>
            <person name="Baumgarten S."/>
            <person name="Zoccola D."/>
            <person name="Flot J.-F."/>
            <person name="Tambutte S."/>
            <person name="Allemand D."/>
            <person name="Aranda M."/>
        </authorList>
    </citation>
    <scope>NUCLEOTIDE SEQUENCE [LARGE SCALE GENOMIC DNA]</scope>
</reference>
<feature type="domain" description="TIR" evidence="4">
    <location>
        <begin position="125"/>
        <end position="257"/>
    </location>
</feature>
<dbReference type="InterPro" id="IPR000488">
    <property type="entry name" value="Death_dom"/>
</dbReference>
<dbReference type="PANTHER" id="PTHR15079">
    <property type="entry name" value="MYD88"/>
    <property type="match status" value="1"/>
</dbReference>
<organism evidence="5 6">
    <name type="scientific">Stylophora pistillata</name>
    <name type="common">Smooth cauliflower coral</name>
    <dbReference type="NCBI Taxonomy" id="50429"/>
    <lineage>
        <taxon>Eukaryota</taxon>
        <taxon>Metazoa</taxon>
        <taxon>Cnidaria</taxon>
        <taxon>Anthozoa</taxon>
        <taxon>Hexacorallia</taxon>
        <taxon>Scleractinia</taxon>
        <taxon>Astrocoeniina</taxon>
        <taxon>Pocilloporidae</taxon>
        <taxon>Stylophora</taxon>
    </lineage>
</organism>
<comment type="caution">
    <text evidence="5">The sequence shown here is derived from an EMBL/GenBank/DDBJ whole genome shotgun (WGS) entry which is preliminary data.</text>
</comment>
<dbReference type="PANTHER" id="PTHR15079:SF3">
    <property type="entry name" value="MYELOID DIFFERENTIATION PRIMARY RESPONSE PROTEIN MYD88"/>
    <property type="match status" value="1"/>
</dbReference>
<evidence type="ECO:0000256" key="2">
    <source>
        <dbReference type="ARBA" id="ARBA00022490"/>
    </source>
</evidence>
<dbReference type="PROSITE" id="PS50104">
    <property type="entry name" value="TIR"/>
    <property type="match status" value="1"/>
</dbReference>
<dbReference type="GO" id="GO:0043123">
    <property type="term" value="P:positive regulation of canonical NF-kappaB signal transduction"/>
    <property type="evidence" value="ECO:0007669"/>
    <property type="project" value="InterPro"/>
</dbReference>
<keyword evidence="3" id="KW-0395">Inflammatory response</keyword>
<dbReference type="SMART" id="SM00005">
    <property type="entry name" value="DEATH"/>
    <property type="match status" value="1"/>
</dbReference>
<dbReference type="GO" id="GO:0005737">
    <property type="term" value="C:cytoplasm"/>
    <property type="evidence" value="ECO:0007669"/>
    <property type="project" value="UniProtKB-SubCell"/>
</dbReference>
<sequence length="269" mass="31219">MSGEKLVKDLSYEAHFQIYKLLLPPALGRDWKTLADKMGYSQETILYYECLNNPVKELISDYESKGKPISELLTFLEEMERFDLKTDLEKYVEETPTPEEREEKIRLELEMKQGQAAEKPKTMSDRYDVFIAYAQPDRPFADELVKKLEAPPYNLKVCIDYRDFLCGNDPMETAAEAIEKYCRKVLLILSENFNRCEKADFQANVALSLSADVRHTNLIPIVYKPCKIPTTLQFITHLDYTKKEARQHFWNLLTMSLGCSNGCANNREI</sequence>
<evidence type="ECO:0000256" key="3">
    <source>
        <dbReference type="ARBA" id="ARBA00023198"/>
    </source>
</evidence>
<protein>
    <submittedName>
        <fullName evidence="5">Myeloid differentiation primary response protein MyD88-A</fullName>
    </submittedName>
</protein>
<dbReference type="InterPro" id="IPR035897">
    <property type="entry name" value="Toll_tir_struct_dom_sf"/>
</dbReference>
<gene>
    <name evidence="5" type="primary">myd88-a</name>
    <name evidence="5" type="ORF">AWC38_SpisGene15264</name>
</gene>
<dbReference type="STRING" id="50429.A0A2B4RPD9"/>
<dbReference type="Proteomes" id="UP000225706">
    <property type="component" value="Unassembled WGS sequence"/>
</dbReference>
<dbReference type="EMBL" id="LSMT01000323">
    <property type="protein sequence ID" value="PFX20294.1"/>
    <property type="molecule type" value="Genomic_DNA"/>
</dbReference>
<evidence type="ECO:0000256" key="1">
    <source>
        <dbReference type="ARBA" id="ARBA00004496"/>
    </source>
</evidence>
<dbReference type="SUPFAM" id="SSF47986">
    <property type="entry name" value="DEATH domain"/>
    <property type="match status" value="1"/>
</dbReference>
<comment type="subcellular location">
    <subcellularLocation>
        <location evidence="1">Cytoplasm</location>
    </subcellularLocation>
</comment>
<evidence type="ECO:0000259" key="4">
    <source>
        <dbReference type="PROSITE" id="PS50104"/>
    </source>
</evidence>
<name>A0A2B4RPD9_STYPI</name>
<accession>A0A2B4RPD9</accession>
<dbReference type="InterPro" id="IPR017281">
    <property type="entry name" value="Myelin_different_resp_MyD88"/>
</dbReference>
<keyword evidence="2" id="KW-0963">Cytoplasm</keyword>
<dbReference type="InterPro" id="IPR000157">
    <property type="entry name" value="TIR_dom"/>
</dbReference>
<evidence type="ECO:0000313" key="6">
    <source>
        <dbReference type="Proteomes" id="UP000225706"/>
    </source>
</evidence>
<dbReference type="Gene3D" id="3.40.50.10140">
    <property type="entry name" value="Toll/interleukin-1 receptor homology (TIR) domain"/>
    <property type="match status" value="1"/>
</dbReference>
<dbReference type="GO" id="GO:0002755">
    <property type="term" value="P:MyD88-dependent toll-like receptor signaling pathway"/>
    <property type="evidence" value="ECO:0007669"/>
    <property type="project" value="InterPro"/>
</dbReference>
<keyword evidence="6" id="KW-1185">Reference proteome</keyword>
<dbReference type="GO" id="GO:0070976">
    <property type="term" value="F:TIR domain binding"/>
    <property type="evidence" value="ECO:0007669"/>
    <property type="project" value="InterPro"/>
</dbReference>
<dbReference type="AlphaFoldDB" id="A0A2B4RPD9"/>